<gene>
    <name evidence="1" type="ORF">UFOVP151_19</name>
</gene>
<dbReference type="InterPro" id="IPR021229">
    <property type="entry name" value="DUF2800"/>
</dbReference>
<evidence type="ECO:0000313" key="1">
    <source>
        <dbReference type="EMBL" id="CAB5162325.1"/>
    </source>
</evidence>
<sequence>MSTHALLSPSSAHRWMKCAGSLAMEQGQPDTSSKFADEGTAAHELAAMALEAKEPTAKYIGSIIDVDGNEFIVDQDMASFVQIYINNVLEYAQGNELMIEQRVEFSHVVNVPESFGTSDAVILTGDGIEIQVHDLKYGRGVKVDAEENEQLMLYALGALNEFGMIGDFKRVRMVIHQPRLGHLSEWDCSVDELQTFSNRARERAYHAIKVLDENPEAIRHHLTPGDKQCRFCKAKAVCPKLEQQVLDTVADDFVDLDKEIAPQISAAIERIESSDNAHLAECLGAVDLIESWCKAVRAKVEAELFSGREVPGYKLVEGKRGNRKWGDATEAETALKAMRLKLEEMYDFTLISPTTAEKLHKAGTIGPRQWPKVQALITQSEGKPSVAPASDKRVALVIGSTEDEFELIG</sequence>
<dbReference type="Gene3D" id="3.90.320.10">
    <property type="match status" value="1"/>
</dbReference>
<evidence type="ECO:0008006" key="2">
    <source>
        <dbReference type="Google" id="ProtNLM"/>
    </source>
</evidence>
<dbReference type="EMBL" id="LR798201">
    <property type="protein sequence ID" value="CAB5162325.1"/>
    <property type="molecule type" value="Genomic_DNA"/>
</dbReference>
<accession>A0A6J7W899</accession>
<protein>
    <recommendedName>
        <fullName evidence="2">DUF2800 domain-containing protein</fullName>
    </recommendedName>
</protein>
<proteinExistence type="predicted"/>
<name>A0A6J7W899_9CAUD</name>
<reference evidence="1" key="1">
    <citation type="submission" date="2020-05" db="EMBL/GenBank/DDBJ databases">
        <authorList>
            <person name="Chiriac C."/>
            <person name="Salcher M."/>
            <person name="Ghai R."/>
            <person name="Kavagutti S V."/>
        </authorList>
    </citation>
    <scope>NUCLEOTIDE SEQUENCE</scope>
</reference>
<dbReference type="InterPro" id="IPR011604">
    <property type="entry name" value="PDDEXK-like_dom_sf"/>
</dbReference>
<dbReference type="Pfam" id="PF10926">
    <property type="entry name" value="DUF2800"/>
    <property type="match status" value="1"/>
</dbReference>
<organism evidence="1">
    <name type="scientific">uncultured Caudovirales phage</name>
    <dbReference type="NCBI Taxonomy" id="2100421"/>
    <lineage>
        <taxon>Viruses</taxon>
        <taxon>Duplodnaviria</taxon>
        <taxon>Heunggongvirae</taxon>
        <taxon>Uroviricota</taxon>
        <taxon>Caudoviricetes</taxon>
        <taxon>Peduoviridae</taxon>
        <taxon>Maltschvirus</taxon>
        <taxon>Maltschvirus maltsch</taxon>
    </lineage>
</organism>